<dbReference type="GO" id="GO:0017119">
    <property type="term" value="C:Golgi transport complex"/>
    <property type="evidence" value="ECO:0007669"/>
    <property type="project" value="InterPro"/>
</dbReference>
<comment type="similarity">
    <text evidence="2">Belongs to the COG1 family.</text>
</comment>
<keyword evidence="4" id="KW-0813">Transport</keyword>
<dbReference type="EMBL" id="JANBOH010000295">
    <property type="protein sequence ID" value="KAJ1643112.1"/>
    <property type="molecule type" value="Genomic_DNA"/>
</dbReference>
<feature type="region of interest" description="Disordered" evidence="8">
    <location>
        <begin position="144"/>
        <end position="170"/>
    </location>
</feature>
<keyword evidence="5" id="KW-0653">Protein transport</keyword>
<evidence type="ECO:0000313" key="9">
    <source>
        <dbReference type="EMBL" id="KAJ1643112.1"/>
    </source>
</evidence>
<feature type="compositionally biased region" description="Low complexity" evidence="8">
    <location>
        <begin position="16"/>
        <end position="26"/>
    </location>
</feature>
<feature type="compositionally biased region" description="Basic and acidic residues" evidence="8">
    <location>
        <begin position="155"/>
        <end position="170"/>
    </location>
</feature>
<organism evidence="9 10">
    <name type="scientific">Coemansia asiatica</name>
    <dbReference type="NCBI Taxonomy" id="1052880"/>
    <lineage>
        <taxon>Eukaryota</taxon>
        <taxon>Fungi</taxon>
        <taxon>Fungi incertae sedis</taxon>
        <taxon>Zoopagomycota</taxon>
        <taxon>Kickxellomycotina</taxon>
        <taxon>Kickxellomycetes</taxon>
        <taxon>Kickxellales</taxon>
        <taxon>Kickxellaceae</taxon>
        <taxon>Coemansia</taxon>
    </lineage>
</organism>
<feature type="region of interest" description="Disordered" evidence="8">
    <location>
        <begin position="1"/>
        <end position="71"/>
    </location>
</feature>
<evidence type="ECO:0000256" key="3">
    <source>
        <dbReference type="ARBA" id="ARBA00020978"/>
    </source>
</evidence>
<gene>
    <name evidence="9" type="ORF">LPJ64_005085</name>
</gene>
<evidence type="ECO:0000256" key="6">
    <source>
        <dbReference type="ARBA" id="ARBA00023034"/>
    </source>
</evidence>
<comment type="subcellular location">
    <subcellularLocation>
        <location evidence="1">Golgi apparatus membrane</location>
        <topology evidence="1">Peripheral membrane protein</topology>
    </subcellularLocation>
</comment>
<accession>A0A9W8CGQ3</accession>
<dbReference type="Pfam" id="PF08700">
    <property type="entry name" value="VPS51_Exo84_N"/>
    <property type="match status" value="1"/>
</dbReference>
<name>A0A9W8CGQ3_9FUNG</name>
<keyword evidence="7" id="KW-0472">Membrane</keyword>
<protein>
    <recommendedName>
        <fullName evidence="3">Conserved oligomeric Golgi complex subunit 1</fullName>
    </recommendedName>
</protein>
<proteinExistence type="inferred from homology"/>
<evidence type="ECO:0000256" key="2">
    <source>
        <dbReference type="ARBA" id="ARBA00006653"/>
    </source>
</evidence>
<dbReference type="GO" id="GO:0006891">
    <property type="term" value="P:intra-Golgi vesicle-mediated transport"/>
    <property type="evidence" value="ECO:0007669"/>
    <property type="project" value="InterPro"/>
</dbReference>
<feature type="compositionally biased region" description="Basic and acidic residues" evidence="8">
    <location>
        <begin position="49"/>
        <end position="58"/>
    </location>
</feature>
<dbReference type="PANTHER" id="PTHR31658:SF0">
    <property type="entry name" value="CONSERVED OLIGOMERIC GOLGI COMPLEX SUBUNIT 1"/>
    <property type="match status" value="1"/>
</dbReference>
<feature type="region of interest" description="Disordered" evidence="8">
    <location>
        <begin position="384"/>
        <end position="423"/>
    </location>
</feature>
<evidence type="ECO:0000256" key="5">
    <source>
        <dbReference type="ARBA" id="ARBA00022927"/>
    </source>
</evidence>
<dbReference type="InterPro" id="IPR033370">
    <property type="entry name" value="COG1"/>
</dbReference>
<dbReference type="PANTHER" id="PTHR31658">
    <property type="entry name" value="CONSERVED OLIGOMERIC GOLGI COMPLEX SUBUNIT 1"/>
    <property type="match status" value="1"/>
</dbReference>
<feature type="compositionally biased region" description="Low complexity" evidence="8">
    <location>
        <begin position="384"/>
        <end position="399"/>
    </location>
</feature>
<comment type="caution">
    <text evidence="9">The sequence shown here is derived from an EMBL/GenBank/DDBJ whole genome shotgun (WGS) entry which is preliminary data.</text>
</comment>
<dbReference type="GO" id="GO:0015031">
    <property type="term" value="P:protein transport"/>
    <property type="evidence" value="ECO:0007669"/>
    <property type="project" value="UniProtKB-KW"/>
</dbReference>
<sequence>MSSWLQRGLFTRKRSSSTASIATQQTDELKSPGPSANSSLTNAQQHQQNKIEDQREDQTGDDIGPLPSDKVLEDVDGLFSRLSVAEMRRYDQRLQKHMEQMRQQMRKVAANHYPELIDAADSVVAMDTLSASISMQMSRLRGMVEGSNTSTVKQTQKESNSDSGDGDDRKREKMYAVAAQVKVLVDTQELIWKALGARHFLQATLLFLIAREIHERLANGEATGDGIVDPMLAFPVIERMWATVAPLSVQIADKARQMLSGSDDANTETCMSAICAIALLEDVDAEVACAEFLARRSEALWPQLSRIEALEDCGGVLEEERLYELMGHIHQTIADYVLIFGVPSDHSRDYASWMVTTLASICADAELSLHPSLQLLWDTRPLPANSTTTTTASPAAAAAAPPPPLSSRRSEMQSLKARRRKSSIAGSVLSSTVIAGTGPLSDAPTTPKIGTYAFSDTHRPWRAAASQGGLAKLSSNVIVARYLPPAVARFSPPLARILDVQWEPEHHLLDEADEEQDMQGLAQFLGDPRALTRILSTRVQPVVERCARRSLQMWWQGTKERLQESLGRAVGHKIRQIADATRVSKALAAWEADAREDRRWARGFAWSAVAGNALAQDIAVHSLHRSLVEPLLRVRANELLRARVEEALALADEFVESSAEVKAGHLPWRMLSDAMAGSSAAGDALRELAADVSSSLVFQPAGVRELETRVFAGIEGAWVDAQAWWTQLSGAAAEPEALACARHFGQQWDLLVERLELWADKCVKRAGPVDEAQAVRGIRGAWAMVALANVARHVLTTEAAQLVRACWAQAGIDERRLVHRLQCVGQALLQPWQHVLGRDLANAWMQRFDALYYRVPKALCSDAATTRQDVVNAWRLVAPSETPWATRYTALRRLATTTAASASASASVDEPAPSQAVRGLVVELLAQVQAVGGLSAIAAGLLDGGQQAMRQRIGAVAGAELAAALSAKRRSEALSEWDGRQIAADIGFVLDETLCLGDDTVAALVSQCMQMLEDRAAA</sequence>
<reference evidence="9" key="1">
    <citation type="submission" date="2022-07" db="EMBL/GenBank/DDBJ databases">
        <title>Phylogenomic reconstructions and comparative analyses of Kickxellomycotina fungi.</title>
        <authorList>
            <person name="Reynolds N.K."/>
            <person name="Stajich J.E."/>
            <person name="Barry K."/>
            <person name="Grigoriev I.V."/>
            <person name="Crous P."/>
            <person name="Smith M.E."/>
        </authorList>
    </citation>
    <scope>NUCLEOTIDE SEQUENCE</scope>
    <source>
        <strain evidence="9">NBRC 105413</strain>
    </source>
</reference>
<keyword evidence="6" id="KW-0333">Golgi apparatus</keyword>
<keyword evidence="10" id="KW-1185">Reference proteome</keyword>
<dbReference type="AlphaFoldDB" id="A0A9W8CGQ3"/>
<evidence type="ECO:0000256" key="1">
    <source>
        <dbReference type="ARBA" id="ARBA00004395"/>
    </source>
</evidence>
<evidence type="ECO:0000256" key="7">
    <source>
        <dbReference type="ARBA" id="ARBA00023136"/>
    </source>
</evidence>
<dbReference type="Proteomes" id="UP001145021">
    <property type="component" value="Unassembled WGS sequence"/>
</dbReference>
<dbReference type="GO" id="GO:0000139">
    <property type="term" value="C:Golgi membrane"/>
    <property type="evidence" value="ECO:0007669"/>
    <property type="project" value="UniProtKB-SubCell"/>
</dbReference>
<feature type="compositionally biased region" description="Polar residues" evidence="8">
    <location>
        <begin position="34"/>
        <end position="48"/>
    </location>
</feature>
<evidence type="ECO:0000256" key="4">
    <source>
        <dbReference type="ARBA" id="ARBA00022448"/>
    </source>
</evidence>
<evidence type="ECO:0000313" key="10">
    <source>
        <dbReference type="Proteomes" id="UP001145021"/>
    </source>
</evidence>
<evidence type="ECO:0000256" key="8">
    <source>
        <dbReference type="SAM" id="MobiDB-lite"/>
    </source>
</evidence>